<dbReference type="EMBL" id="JAUSRE010000003">
    <property type="protein sequence ID" value="MDP9887297.1"/>
    <property type="molecule type" value="Genomic_DNA"/>
</dbReference>
<keyword evidence="2" id="KW-0540">Nuclease</keyword>
<keyword evidence="3" id="KW-1185">Reference proteome</keyword>
<keyword evidence="2" id="KW-0255">Endonuclease</keyword>
<keyword evidence="2" id="KW-0378">Hydrolase</keyword>
<accession>A0ABT9RPY4</accession>
<comment type="caution">
    <text evidence="2">The sequence shown here is derived from an EMBL/GenBank/DDBJ whole genome shotgun (WGS) entry which is preliminary data.</text>
</comment>
<organism evidence="2 3">
    <name type="scientific">Pseudarthrobacter enclensis</name>
    <dbReference type="NCBI Taxonomy" id="993070"/>
    <lineage>
        <taxon>Bacteria</taxon>
        <taxon>Bacillati</taxon>
        <taxon>Actinomycetota</taxon>
        <taxon>Actinomycetes</taxon>
        <taxon>Micrococcales</taxon>
        <taxon>Micrococcaceae</taxon>
        <taxon>Pseudarthrobacter</taxon>
    </lineage>
</organism>
<evidence type="ECO:0000313" key="2">
    <source>
        <dbReference type="EMBL" id="MDP9887297.1"/>
    </source>
</evidence>
<dbReference type="GO" id="GO:0004519">
    <property type="term" value="F:endonuclease activity"/>
    <property type="evidence" value="ECO:0007669"/>
    <property type="project" value="UniProtKB-KW"/>
</dbReference>
<evidence type="ECO:0000313" key="3">
    <source>
        <dbReference type="Proteomes" id="UP001226577"/>
    </source>
</evidence>
<dbReference type="SUPFAM" id="SSF52980">
    <property type="entry name" value="Restriction endonuclease-like"/>
    <property type="match status" value="1"/>
</dbReference>
<feature type="domain" description="DUF559" evidence="1">
    <location>
        <begin position="156"/>
        <end position="235"/>
    </location>
</feature>
<name>A0ABT9RPY4_9MICC</name>
<reference evidence="2 3" key="1">
    <citation type="submission" date="2023-07" db="EMBL/GenBank/DDBJ databases">
        <title>Sorghum-associated microbial communities from plants grown in Nebraska, USA.</title>
        <authorList>
            <person name="Schachtman D."/>
        </authorList>
    </citation>
    <scope>NUCLEOTIDE SEQUENCE [LARGE SCALE GENOMIC DNA]</scope>
    <source>
        <strain evidence="2 3">CC222</strain>
    </source>
</reference>
<dbReference type="Proteomes" id="UP001226577">
    <property type="component" value="Unassembled WGS sequence"/>
</dbReference>
<evidence type="ECO:0000259" key="1">
    <source>
        <dbReference type="Pfam" id="PF04480"/>
    </source>
</evidence>
<dbReference type="InterPro" id="IPR007569">
    <property type="entry name" value="DUF559"/>
</dbReference>
<dbReference type="InterPro" id="IPR011335">
    <property type="entry name" value="Restrct_endonuc-II-like"/>
</dbReference>
<sequence>MELGLVTRIRRGIYGVPEGGILTPALAAGGWLTCLSAAPVYQLWTLTEATSVHLCRSHPAKTPGLTDHGRPKHPAHSWLPVVGLADVLLHALHCLPAFEALVMVQSAVGSGSISLDFLYSKCCGRRNGPVRSTLDLVIPRADSLLEVLANTHFIRAGLRVKRHVVIPGVGEVDFLVEDLIVVETDGATHFEPKSVKRDQRRNNRSILGGYLVLRYYYDDVVYAPESMVAEVMAVLELWRSGHVPAGVRPEA</sequence>
<gene>
    <name evidence="2" type="ORF">J2X98_000868</name>
</gene>
<protein>
    <submittedName>
        <fullName evidence="2">Very-short-patch-repair endonuclease</fullName>
    </submittedName>
</protein>
<dbReference type="Pfam" id="PF04480">
    <property type="entry name" value="DUF559"/>
    <property type="match status" value="1"/>
</dbReference>
<dbReference type="Gene3D" id="3.40.960.10">
    <property type="entry name" value="VSR Endonuclease"/>
    <property type="match status" value="1"/>
</dbReference>
<proteinExistence type="predicted"/>